<organism evidence="1 2">
    <name type="scientific">Hoylesella pleuritidis F0068</name>
    <dbReference type="NCBI Taxonomy" id="1081904"/>
    <lineage>
        <taxon>Bacteria</taxon>
        <taxon>Pseudomonadati</taxon>
        <taxon>Bacteroidota</taxon>
        <taxon>Bacteroidia</taxon>
        <taxon>Bacteroidales</taxon>
        <taxon>Prevotellaceae</taxon>
        <taxon>Hoylesella</taxon>
    </lineage>
</organism>
<evidence type="ECO:0000313" key="2">
    <source>
        <dbReference type="Proteomes" id="UP000016600"/>
    </source>
</evidence>
<reference evidence="1 2" key="1">
    <citation type="submission" date="2013-08" db="EMBL/GenBank/DDBJ databases">
        <authorList>
            <person name="Durkin A.S."/>
            <person name="Haft D.R."/>
            <person name="McCorrison J."/>
            <person name="Torralba M."/>
            <person name="Gillis M."/>
            <person name="Haft D.H."/>
            <person name="Methe B."/>
            <person name="Sutton G."/>
            <person name="Nelson K.E."/>
        </authorList>
    </citation>
    <scope>NUCLEOTIDE SEQUENCE [LARGE SCALE GENOMIC DNA]</scope>
    <source>
        <strain evidence="1 2">F0068</strain>
    </source>
</reference>
<dbReference type="PATRIC" id="fig|1081904.3.peg.1259"/>
<proteinExistence type="predicted"/>
<dbReference type="Proteomes" id="UP000016600">
    <property type="component" value="Unassembled WGS sequence"/>
</dbReference>
<dbReference type="AlphaFoldDB" id="U2KSB0"/>
<sequence>MKRILLPLSITVASFALGYGQGRRADVIKAGADTAQTAEYRPVDSDTTDIALSNISIGQWDTTLLGWDIHISQLYQGVAYKDTDTCYPNYMRFVNLSKDGKKLFKDYQITSKKLLGKIFHPYLAFTSLSLWYATTSSLYFYTGCCEPETDNCAEFILVFSRDGKMHQYPLLSTLDGCLDGIAIDVSTFYILYATELNQSFPNRSEIKKILDKYCTPAFSEQMAAHTLRNNPAFGVPKFNPQWLNSIEIDTISGSSPICEVSYTRIPGSKKRVVVRLPLQRKTENCYLISGVEEKKR</sequence>
<dbReference type="Gene3D" id="3.10.450.50">
    <property type="match status" value="1"/>
</dbReference>
<name>U2KSB0_9BACT</name>
<comment type="caution">
    <text evidence="1">The sequence shown here is derived from an EMBL/GenBank/DDBJ whole genome shotgun (WGS) entry which is preliminary data.</text>
</comment>
<protein>
    <submittedName>
        <fullName evidence="1">Uncharacterized protein</fullName>
    </submittedName>
</protein>
<gene>
    <name evidence="1" type="ORF">HMPREF1218_1655</name>
</gene>
<dbReference type="EMBL" id="AWET01000029">
    <property type="protein sequence ID" value="ERK01377.1"/>
    <property type="molecule type" value="Genomic_DNA"/>
</dbReference>
<accession>U2KSB0</accession>
<evidence type="ECO:0000313" key="1">
    <source>
        <dbReference type="EMBL" id="ERK01377.1"/>
    </source>
</evidence>
<keyword evidence="2" id="KW-1185">Reference proteome</keyword>
<dbReference type="RefSeq" id="WP_021583922.1">
    <property type="nucleotide sequence ID" value="NZ_AWET01000029.1"/>
</dbReference>